<evidence type="ECO:0000313" key="3">
    <source>
        <dbReference type="Proteomes" id="UP000318758"/>
    </source>
</evidence>
<organism evidence="2 3">
    <name type="scientific">Shewanella marisflavi</name>
    <dbReference type="NCBI Taxonomy" id="260364"/>
    <lineage>
        <taxon>Bacteria</taxon>
        <taxon>Pseudomonadati</taxon>
        <taxon>Pseudomonadota</taxon>
        <taxon>Gammaproteobacteria</taxon>
        <taxon>Alteromonadales</taxon>
        <taxon>Shewanellaceae</taxon>
        <taxon>Shewanella</taxon>
    </lineage>
</organism>
<reference evidence="2 3" key="1">
    <citation type="submission" date="2019-06" db="EMBL/GenBank/DDBJ databases">
        <title>Complete genome of Shewanella marisflavi ECSMB14101, a mussel settlement-inducing bacterium isolated from East China Sea.</title>
        <authorList>
            <person name="Yang J."/>
            <person name="Liang X."/>
            <person name="Chang R."/>
            <person name="Peng L."/>
        </authorList>
    </citation>
    <scope>NUCLEOTIDE SEQUENCE [LARGE SCALE GENOMIC DNA]</scope>
    <source>
        <strain evidence="2 3">ECSMB14101</strain>
    </source>
</reference>
<keyword evidence="3" id="KW-1185">Reference proteome</keyword>
<dbReference type="Pfam" id="PF00583">
    <property type="entry name" value="Acetyltransf_1"/>
    <property type="match status" value="1"/>
</dbReference>
<evidence type="ECO:0000259" key="1">
    <source>
        <dbReference type="Pfam" id="PF00583"/>
    </source>
</evidence>
<gene>
    <name evidence="2" type="ORF">FGA12_03515</name>
</gene>
<feature type="domain" description="N-acetyltransferase" evidence="1">
    <location>
        <begin position="38"/>
        <end position="160"/>
    </location>
</feature>
<dbReference type="SUPFAM" id="SSF55729">
    <property type="entry name" value="Acyl-CoA N-acyltransferases (Nat)"/>
    <property type="match status" value="1"/>
</dbReference>
<dbReference type="EMBL" id="CP041153">
    <property type="protein sequence ID" value="QDF77153.1"/>
    <property type="molecule type" value="Genomic_DNA"/>
</dbReference>
<dbReference type="RefSeq" id="WP_033539933.1">
    <property type="nucleotide sequence ID" value="NZ_CP041153.1"/>
</dbReference>
<dbReference type="InterPro" id="IPR016181">
    <property type="entry name" value="Acyl_CoA_acyltransferase"/>
</dbReference>
<sequence>MDQESELLIRQASAADLAAITALEASQWQAELAPEQRGELMSGQQFSAQSLSDLISDHYIVVAQHKGKIVGYVIAGSWAFFAAWPIYRRLLKNSTDHSLAGQPLSVDNSCQYGPIWIAPAYRGAGLFADMVAKLKALVKPQYSFMLTFIAEDNERSFAAHTHKAEMQVLDFFDFDDRGYYLLATSTQTDSASCAGGQR</sequence>
<evidence type="ECO:0000313" key="2">
    <source>
        <dbReference type="EMBL" id="QDF77153.1"/>
    </source>
</evidence>
<proteinExistence type="predicted"/>
<dbReference type="Proteomes" id="UP000318758">
    <property type="component" value="Chromosome"/>
</dbReference>
<accession>A0ABX5WRG3</accession>
<dbReference type="Gene3D" id="3.40.630.30">
    <property type="match status" value="1"/>
</dbReference>
<dbReference type="InterPro" id="IPR000182">
    <property type="entry name" value="GNAT_dom"/>
</dbReference>
<protein>
    <submittedName>
        <fullName evidence="2">GNAT family N-acetyltransferase</fullName>
    </submittedName>
</protein>
<name>A0ABX5WRG3_9GAMM</name>